<dbReference type="RefSeq" id="WP_096358395.1">
    <property type="nucleotide sequence ID" value="NZ_AP014946.1"/>
</dbReference>
<dbReference type="InterPro" id="IPR035965">
    <property type="entry name" value="PAS-like_dom_sf"/>
</dbReference>
<evidence type="ECO:0000256" key="9">
    <source>
        <dbReference type="PROSITE-ProRule" id="PRU00169"/>
    </source>
</evidence>
<dbReference type="NCBIfam" id="TIGR00229">
    <property type="entry name" value="sensory_box"/>
    <property type="match status" value="1"/>
</dbReference>
<dbReference type="Pfam" id="PF02518">
    <property type="entry name" value="HATPase_c"/>
    <property type="match status" value="1"/>
</dbReference>
<dbReference type="Gene3D" id="3.30.450.20">
    <property type="entry name" value="PAS domain"/>
    <property type="match status" value="1"/>
</dbReference>
<dbReference type="Gene3D" id="3.40.50.2300">
    <property type="match status" value="1"/>
</dbReference>
<dbReference type="Pfam" id="PF08448">
    <property type="entry name" value="PAS_4"/>
    <property type="match status" value="1"/>
</dbReference>
<dbReference type="SMART" id="SM00387">
    <property type="entry name" value="HATPase_c"/>
    <property type="match status" value="1"/>
</dbReference>
<dbReference type="PROSITE" id="PS50109">
    <property type="entry name" value="HIS_KIN"/>
    <property type="match status" value="1"/>
</dbReference>
<evidence type="ECO:0000256" key="5">
    <source>
        <dbReference type="ARBA" id="ARBA00022741"/>
    </source>
</evidence>
<dbReference type="CDD" id="cd00082">
    <property type="entry name" value="HisKA"/>
    <property type="match status" value="1"/>
</dbReference>
<dbReference type="SMART" id="SM00091">
    <property type="entry name" value="PAS"/>
    <property type="match status" value="1"/>
</dbReference>
<evidence type="ECO:0000259" key="10">
    <source>
        <dbReference type="PROSITE" id="PS50109"/>
    </source>
</evidence>
<dbReference type="EC" id="2.7.13.3" evidence="2"/>
<dbReference type="CDD" id="cd17546">
    <property type="entry name" value="REC_hyHK_CKI1_RcsC-like"/>
    <property type="match status" value="1"/>
</dbReference>
<keyword evidence="4 12" id="KW-0808">Transferase</keyword>
<evidence type="ECO:0000259" key="11">
    <source>
        <dbReference type="PROSITE" id="PS50110"/>
    </source>
</evidence>
<gene>
    <name evidence="12" type="primary">barA</name>
    <name evidence="12" type="ORF">GJW-30_1_04300</name>
</gene>
<dbReference type="FunFam" id="3.30.565.10:FF:000078">
    <property type="entry name" value="Two-component sensor histidine kinase"/>
    <property type="match status" value="1"/>
</dbReference>
<dbReference type="Gene3D" id="3.30.565.10">
    <property type="entry name" value="Histidine kinase-like ATPase, C-terminal domain"/>
    <property type="match status" value="1"/>
</dbReference>
<keyword evidence="13" id="KW-1185">Reference proteome</keyword>
<keyword evidence="8" id="KW-0902">Two-component regulatory system</keyword>
<dbReference type="InterPro" id="IPR013656">
    <property type="entry name" value="PAS_4"/>
</dbReference>
<dbReference type="Pfam" id="PF00512">
    <property type="entry name" value="HisKA"/>
    <property type="match status" value="1"/>
</dbReference>
<dbReference type="Pfam" id="PF00072">
    <property type="entry name" value="Response_reg"/>
    <property type="match status" value="1"/>
</dbReference>
<dbReference type="SUPFAM" id="SSF47384">
    <property type="entry name" value="Homodimeric domain of signal transducing histidine kinase"/>
    <property type="match status" value="1"/>
</dbReference>
<dbReference type="EMBL" id="AP014946">
    <property type="protein sequence ID" value="BAT61739.1"/>
    <property type="molecule type" value="Genomic_DNA"/>
</dbReference>
<dbReference type="InterPro" id="IPR003661">
    <property type="entry name" value="HisK_dim/P_dom"/>
</dbReference>
<dbReference type="PANTHER" id="PTHR45339:SF1">
    <property type="entry name" value="HYBRID SIGNAL TRANSDUCTION HISTIDINE KINASE J"/>
    <property type="match status" value="1"/>
</dbReference>
<dbReference type="GO" id="GO:0005524">
    <property type="term" value="F:ATP binding"/>
    <property type="evidence" value="ECO:0007669"/>
    <property type="project" value="UniProtKB-KW"/>
</dbReference>
<dbReference type="InterPro" id="IPR036097">
    <property type="entry name" value="HisK_dim/P_sf"/>
</dbReference>
<dbReference type="InterPro" id="IPR003594">
    <property type="entry name" value="HATPase_dom"/>
</dbReference>
<keyword evidence="6 12" id="KW-0418">Kinase</keyword>
<organism evidence="12 13">
    <name type="scientific">Variibacter gotjawalensis</name>
    <dbReference type="NCBI Taxonomy" id="1333996"/>
    <lineage>
        <taxon>Bacteria</taxon>
        <taxon>Pseudomonadati</taxon>
        <taxon>Pseudomonadota</taxon>
        <taxon>Alphaproteobacteria</taxon>
        <taxon>Hyphomicrobiales</taxon>
        <taxon>Nitrobacteraceae</taxon>
        <taxon>Variibacter</taxon>
    </lineage>
</organism>
<evidence type="ECO:0000256" key="2">
    <source>
        <dbReference type="ARBA" id="ARBA00012438"/>
    </source>
</evidence>
<dbReference type="SUPFAM" id="SSF55785">
    <property type="entry name" value="PYP-like sensor domain (PAS domain)"/>
    <property type="match status" value="1"/>
</dbReference>
<evidence type="ECO:0000256" key="8">
    <source>
        <dbReference type="ARBA" id="ARBA00023012"/>
    </source>
</evidence>
<name>A0A0S3Q0N9_9BRAD</name>
<feature type="domain" description="Response regulatory" evidence="11">
    <location>
        <begin position="554"/>
        <end position="678"/>
    </location>
</feature>
<keyword evidence="7" id="KW-0067">ATP-binding</keyword>
<dbReference type="SMART" id="SM00448">
    <property type="entry name" value="REC"/>
    <property type="match status" value="1"/>
</dbReference>
<evidence type="ECO:0000256" key="1">
    <source>
        <dbReference type="ARBA" id="ARBA00000085"/>
    </source>
</evidence>
<dbReference type="KEGG" id="vgo:GJW-30_1_04300"/>
<dbReference type="Proteomes" id="UP000236884">
    <property type="component" value="Chromosome"/>
</dbReference>
<feature type="modified residue" description="4-aspartylphosphate" evidence="9">
    <location>
        <position position="608"/>
    </location>
</feature>
<dbReference type="GO" id="GO:0000155">
    <property type="term" value="F:phosphorelay sensor kinase activity"/>
    <property type="evidence" value="ECO:0007669"/>
    <property type="project" value="InterPro"/>
</dbReference>
<dbReference type="SUPFAM" id="SSF52172">
    <property type="entry name" value="CheY-like"/>
    <property type="match status" value="1"/>
</dbReference>
<dbReference type="InterPro" id="IPR005467">
    <property type="entry name" value="His_kinase_dom"/>
</dbReference>
<dbReference type="CDD" id="cd16922">
    <property type="entry name" value="HATPase_EvgS-ArcB-TorS-like"/>
    <property type="match status" value="1"/>
</dbReference>
<accession>A0A0S3Q0N9</accession>
<dbReference type="CDD" id="cd00130">
    <property type="entry name" value="PAS"/>
    <property type="match status" value="1"/>
</dbReference>
<proteinExistence type="predicted"/>
<dbReference type="SUPFAM" id="SSF55874">
    <property type="entry name" value="ATPase domain of HSP90 chaperone/DNA topoisomerase II/histidine kinase"/>
    <property type="match status" value="1"/>
</dbReference>
<evidence type="ECO:0000256" key="7">
    <source>
        <dbReference type="ARBA" id="ARBA00022840"/>
    </source>
</evidence>
<reference evidence="12 13" key="1">
    <citation type="submission" date="2015-08" db="EMBL/GenBank/DDBJ databases">
        <title>Investigation of the bacterial diversity of lava forest soil.</title>
        <authorList>
            <person name="Lee J.S."/>
        </authorList>
    </citation>
    <scope>NUCLEOTIDE SEQUENCE [LARGE SCALE GENOMIC DNA]</scope>
    <source>
        <strain evidence="12 13">GJW-30</strain>
    </source>
</reference>
<keyword evidence="5" id="KW-0547">Nucleotide-binding</keyword>
<dbReference type="InterPro" id="IPR004358">
    <property type="entry name" value="Sig_transdc_His_kin-like_C"/>
</dbReference>
<dbReference type="SMART" id="SM00388">
    <property type="entry name" value="HisKA"/>
    <property type="match status" value="1"/>
</dbReference>
<dbReference type="PRINTS" id="PR00344">
    <property type="entry name" value="BCTRLSENSOR"/>
</dbReference>
<evidence type="ECO:0000256" key="3">
    <source>
        <dbReference type="ARBA" id="ARBA00022553"/>
    </source>
</evidence>
<keyword evidence="3 9" id="KW-0597">Phosphoprotein</keyword>
<protein>
    <recommendedName>
        <fullName evidence="2">histidine kinase</fullName>
        <ecNumber evidence="2">2.7.13.3</ecNumber>
    </recommendedName>
</protein>
<dbReference type="PANTHER" id="PTHR45339">
    <property type="entry name" value="HYBRID SIGNAL TRANSDUCTION HISTIDINE KINASE J"/>
    <property type="match status" value="1"/>
</dbReference>
<evidence type="ECO:0000313" key="12">
    <source>
        <dbReference type="EMBL" id="BAT61739.1"/>
    </source>
</evidence>
<evidence type="ECO:0000256" key="6">
    <source>
        <dbReference type="ARBA" id="ARBA00022777"/>
    </source>
</evidence>
<dbReference type="InterPro" id="IPR001789">
    <property type="entry name" value="Sig_transdc_resp-reg_receiver"/>
</dbReference>
<dbReference type="Gene3D" id="1.10.287.130">
    <property type="match status" value="1"/>
</dbReference>
<dbReference type="InterPro" id="IPR036890">
    <property type="entry name" value="HATPase_C_sf"/>
</dbReference>
<dbReference type="InterPro" id="IPR011006">
    <property type="entry name" value="CheY-like_superfamily"/>
</dbReference>
<dbReference type="AlphaFoldDB" id="A0A0S3Q0N9"/>
<evidence type="ECO:0000313" key="13">
    <source>
        <dbReference type="Proteomes" id="UP000236884"/>
    </source>
</evidence>
<dbReference type="OrthoDB" id="9801651at2"/>
<sequence>MDDVVLIIAFVITAISAGVLLAHATQLRAQVRDLHAKLEKITDSNWELRDSAERSRSLLQAQGDLIVRHSTDGIITYANDAYCELAGRGPEIIGTPFSMTVAEEKLSAVLSDGTQVIDQEIIDPNGNPRWISWRRVIVREPSHGRTETQSVGRDVTARVLSERELGEARDSAEKANVAKSRFLASMSHEIRTPLNGILGMADLLVETPLTPEQTTYAEAVKTSGKNLLALIEDILDFSKIEAGKLMLTPVTFNMTTLIEQVVELLAPRAQAKGLEIASYIDDQVAGDVYGDSARLRQVLLNLAGNAVKFTETGGLSITVERGEHEDEVLIEVTDTGPGIGLEARERIFAEFEQEDTSASRKAGGTGLGLAISQRIVEQMGGKIRLDSALGKGSTFRFTVQLPPRREGPSQRLHVNLAGEAILVVSASVIGAPIVRRLQRWGARASLVDSAEYAKIYLRSGGWNTVLVDRALGVADMTAIAEVTPTSARSVVLLAPTERDQLPGLQASGYANYLIKPVRAASLAAVVGQQPMIDDHVTLVPEKSDDAAETSSTLRVLVAEDNEINALLARSLLTRLGHDVTLVGDGEQAVESWRAAGESERPFDLILMDVQMPVLDGMEATRRLRELETGTNRARTLIIALSANAFPEDREACFASGMDGFLVKPLERNHLMGYLSQAATRVSH</sequence>
<comment type="catalytic activity">
    <reaction evidence="1">
        <text>ATP + protein L-histidine = ADP + protein N-phospho-L-histidine.</text>
        <dbReference type="EC" id="2.7.13.3"/>
    </reaction>
</comment>
<dbReference type="FunFam" id="1.10.287.130:FF:000002">
    <property type="entry name" value="Two-component osmosensing histidine kinase"/>
    <property type="match status" value="1"/>
</dbReference>
<feature type="domain" description="Histidine kinase" evidence="10">
    <location>
        <begin position="185"/>
        <end position="403"/>
    </location>
</feature>
<evidence type="ECO:0000256" key="4">
    <source>
        <dbReference type="ARBA" id="ARBA00022679"/>
    </source>
</evidence>
<dbReference type="InterPro" id="IPR000014">
    <property type="entry name" value="PAS"/>
</dbReference>
<dbReference type="PROSITE" id="PS50110">
    <property type="entry name" value="RESPONSE_REGULATORY"/>
    <property type="match status" value="1"/>
</dbReference>